<keyword evidence="2" id="KW-0812">Transmembrane</keyword>
<comment type="caution">
    <text evidence="3">The sequence shown here is derived from an EMBL/GenBank/DDBJ whole genome shotgun (WGS) entry which is preliminary data.</text>
</comment>
<reference evidence="3 4" key="1">
    <citation type="submission" date="2013-12" db="EMBL/GenBank/DDBJ databases">
        <authorList>
            <person name="Cubeta M."/>
            <person name="Pakala S."/>
            <person name="Fedorova N."/>
            <person name="Thomas E."/>
            <person name="Dean R."/>
            <person name="Jabaji S."/>
            <person name="Neate S."/>
            <person name="Toda T."/>
            <person name="Tavantzis S."/>
            <person name="Vilgalys R."/>
            <person name="Bharathan N."/>
            <person name="Pakala S."/>
            <person name="Losada L.S."/>
            <person name="Zafar N."/>
            <person name="Nierman W."/>
        </authorList>
    </citation>
    <scope>NUCLEOTIDE SEQUENCE [LARGE SCALE GENOMIC DNA]</scope>
    <source>
        <strain evidence="3 4">123E</strain>
    </source>
</reference>
<dbReference type="PANTHER" id="PTHR39466:SF1">
    <property type="entry name" value="RGS DOMAIN-CONTAINING PROTEIN"/>
    <property type="match status" value="1"/>
</dbReference>
<dbReference type="STRING" id="1423351.A0A074RZK0"/>
<gene>
    <name evidence="3" type="ORF">V565_045180</name>
</gene>
<keyword evidence="2" id="KW-1133">Transmembrane helix</keyword>
<dbReference type="OrthoDB" id="3215503at2759"/>
<feature type="transmembrane region" description="Helical" evidence="2">
    <location>
        <begin position="287"/>
        <end position="308"/>
    </location>
</feature>
<keyword evidence="2" id="KW-0472">Membrane</keyword>
<evidence type="ECO:0000313" key="3">
    <source>
        <dbReference type="EMBL" id="KEP52439.1"/>
    </source>
</evidence>
<dbReference type="SUPFAM" id="SSF48097">
    <property type="entry name" value="Regulator of G-protein signaling, RGS"/>
    <property type="match status" value="1"/>
</dbReference>
<dbReference type="HOGENOM" id="CLU_030981_0_0_1"/>
<dbReference type="PANTHER" id="PTHR39466">
    <property type="entry name" value="RGS DOMAIN-CONTAINING PROTEIN"/>
    <property type="match status" value="1"/>
</dbReference>
<evidence type="ECO:0000313" key="4">
    <source>
        <dbReference type="Proteomes" id="UP000027456"/>
    </source>
</evidence>
<keyword evidence="4" id="KW-1185">Reference proteome</keyword>
<dbReference type="InterPro" id="IPR044926">
    <property type="entry name" value="RGS_subdomain_2"/>
</dbReference>
<dbReference type="AlphaFoldDB" id="A0A074RZK0"/>
<dbReference type="InterPro" id="IPR036305">
    <property type="entry name" value="RGS_sf"/>
</dbReference>
<sequence length="620" mass="70438">MRDVSPSPPLAPYSPLAMPQRPKRRRRPVEERPPPHWFTLGSLRRAAHRMRHPPPQASEEHYKWFLAPRFNVPLQDVIEDKHLAPLSRRDFEDFLQYADGTIENLYFYDWVRNYRRLYREWAESVLPNAGTHMSSSSKGVYRSRDLWEQLKDCQDRRLKEEFASAKALFFERGAPCRLDIDQELIDKVLNIPNHPPRHGQHQDLTDKLPSFPNQPEPSIFDSIQHQVDTAVEEAFVRFRRLAFCNSGLWHSCVGYSGGAVILACGLALYCLGIMSLKRKYVGGSLPIIWFGLWFMLVSINNHCLVVYITGDARQLYPHEMARPLPPDTVPPPVYSLALASNGEESPYSFSWKTSTTSNLLPSVHAPTLPRPSYHPLSHLNSQRTSEPITKCCPPHTEWQAQPQHTEFQLPPPRRTKNLPRTSLAADVGQANGLDPRVSVDYATRHKAVVEWPVEEEQGEEDRMESPVFTEENDFGIVISEAYEADEPGPFLFPACAEDRPAPVHSFAAHEEEAPPVQPHFISGTCPEPLAPLVQVPEYAAQRRRTVLDLFAPECSASRRGSKASDVERVMRKQWPWPRSFLGPMTLVHSPLVRRAHWVVTTRSAIVASVLTCGLAIGLVH</sequence>
<organism evidence="3 4">
    <name type="scientific">Rhizoctonia solani 123E</name>
    <dbReference type="NCBI Taxonomy" id="1423351"/>
    <lineage>
        <taxon>Eukaryota</taxon>
        <taxon>Fungi</taxon>
        <taxon>Dikarya</taxon>
        <taxon>Basidiomycota</taxon>
        <taxon>Agaricomycotina</taxon>
        <taxon>Agaricomycetes</taxon>
        <taxon>Cantharellales</taxon>
        <taxon>Ceratobasidiaceae</taxon>
        <taxon>Rhizoctonia</taxon>
    </lineage>
</organism>
<dbReference type="Gene3D" id="1.10.167.10">
    <property type="entry name" value="Regulator of G-protein Signalling 4, domain 2"/>
    <property type="match status" value="1"/>
</dbReference>
<dbReference type="Proteomes" id="UP000027456">
    <property type="component" value="Unassembled WGS sequence"/>
</dbReference>
<name>A0A074RZK0_9AGAM</name>
<evidence type="ECO:0000256" key="1">
    <source>
        <dbReference type="SAM" id="MobiDB-lite"/>
    </source>
</evidence>
<proteinExistence type="predicted"/>
<accession>A0A074RZK0</accession>
<feature type="transmembrane region" description="Helical" evidence="2">
    <location>
        <begin position="253"/>
        <end position="275"/>
    </location>
</feature>
<feature type="region of interest" description="Disordered" evidence="1">
    <location>
        <begin position="1"/>
        <end position="35"/>
    </location>
</feature>
<evidence type="ECO:0000256" key="2">
    <source>
        <dbReference type="SAM" id="Phobius"/>
    </source>
</evidence>
<protein>
    <submittedName>
        <fullName evidence="3">Regulator of G protein signaling domain protein</fullName>
    </submittedName>
</protein>
<dbReference type="EMBL" id="AZST01000105">
    <property type="protein sequence ID" value="KEP52439.1"/>
    <property type="molecule type" value="Genomic_DNA"/>
</dbReference>
<feature type="compositionally biased region" description="Pro residues" evidence="1">
    <location>
        <begin position="1"/>
        <end position="12"/>
    </location>
</feature>